<evidence type="ECO:0000313" key="1">
    <source>
        <dbReference type="EMBL" id="KAJ3743188.1"/>
    </source>
</evidence>
<sequence length="195" mass="21217">MLRAYISSNSPSSKSILLTLTIIPPRMANIVLPQLGPWAESHIQAITQATTQQNFDEAFDSFVTKDESHLEITFNGARITRNEYKARLRGEAFDEVGAIVHFNGITTVPGKDGDVTSNFIGEADISYTAIIAEGIVIHDASVERKITSSINISVENDSTIHKPTSPAGIRGFFDPRRAFKINQVITNAPNATSSA</sequence>
<dbReference type="EMBL" id="JANVFU010000009">
    <property type="protein sequence ID" value="KAJ3743188.1"/>
    <property type="molecule type" value="Genomic_DNA"/>
</dbReference>
<evidence type="ECO:0000313" key="2">
    <source>
        <dbReference type="Proteomes" id="UP001142393"/>
    </source>
</evidence>
<reference evidence="1 2" key="1">
    <citation type="journal article" date="2023" name="Proc. Natl. Acad. Sci. U.S.A.">
        <title>A global phylogenomic analysis of the shiitake genus Lentinula.</title>
        <authorList>
            <person name="Sierra-Patev S."/>
            <person name="Min B."/>
            <person name="Naranjo-Ortiz M."/>
            <person name="Looney B."/>
            <person name="Konkel Z."/>
            <person name="Slot J.C."/>
            <person name="Sakamoto Y."/>
            <person name="Steenwyk J.L."/>
            <person name="Rokas A."/>
            <person name="Carro J."/>
            <person name="Camarero S."/>
            <person name="Ferreira P."/>
            <person name="Molpeceres G."/>
            <person name="Ruiz-Duenas F.J."/>
            <person name="Serrano A."/>
            <person name="Henrissat B."/>
            <person name="Drula E."/>
            <person name="Hughes K.W."/>
            <person name="Mata J.L."/>
            <person name="Ishikawa N.K."/>
            <person name="Vargas-Isla R."/>
            <person name="Ushijima S."/>
            <person name="Smith C.A."/>
            <person name="Donoghue J."/>
            <person name="Ahrendt S."/>
            <person name="Andreopoulos W."/>
            <person name="He G."/>
            <person name="LaButti K."/>
            <person name="Lipzen A."/>
            <person name="Ng V."/>
            <person name="Riley R."/>
            <person name="Sandor L."/>
            <person name="Barry K."/>
            <person name="Martinez A.T."/>
            <person name="Xiao Y."/>
            <person name="Gibbons J.G."/>
            <person name="Terashima K."/>
            <person name="Grigoriev I.V."/>
            <person name="Hibbett D."/>
        </authorList>
    </citation>
    <scope>NUCLEOTIDE SEQUENCE [LARGE SCALE GENOMIC DNA]</scope>
    <source>
        <strain evidence="1 2">TFB7810</strain>
    </source>
</reference>
<proteinExistence type="predicted"/>
<comment type="caution">
    <text evidence="1">The sequence shown here is derived from an EMBL/GenBank/DDBJ whole genome shotgun (WGS) entry which is preliminary data.</text>
</comment>
<dbReference type="Proteomes" id="UP001142393">
    <property type="component" value="Unassembled WGS sequence"/>
</dbReference>
<accession>A0A9W8TWR7</accession>
<protein>
    <submittedName>
        <fullName evidence="1">Uncharacterized protein</fullName>
    </submittedName>
</protein>
<organism evidence="1 2">
    <name type="scientific">Lentinula detonsa</name>
    <dbReference type="NCBI Taxonomy" id="2804962"/>
    <lineage>
        <taxon>Eukaryota</taxon>
        <taxon>Fungi</taxon>
        <taxon>Dikarya</taxon>
        <taxon>Basidiomycota</taxon>
        <taxon>Agaricomycotina</taxon>
        <taxon>Agaricomycetes</taxon>
        <taxon>Agaricomycetidae</taxon>
        <taxon>Agaricales</taxon>
        <taxon>Marasmiineae</taxon>
        <taxon>Omphalotaceae</taxon>
        <taxon>Lentinula</taxon>
    </lineage>
</organism>
<keyword evidence="2" id="KW-1185">Reference proteome</keyword>
<name>A0A9W8TWR7_9AGAR</name>
<gene>
    <name evidence="1" type="ORF">DFH05DRAFT_1499674</name>
</gene>
<dbReference type="AlphaFoldDB" id="A0A9W8TWR7"/>